<dbReference type="EMBL" id="CP134145">
    <property type="protein sequence ID" value="WNC72847.1"/>
    <property type="molecule type" value="Genomic_DNA"/>
</dbReference>
<keyword evidence="8" id="KW-0121">Carboxypeptidase</keyword>
<keyword evidence="11 23" id="KW-0808">Transferase</keyword>
<feature type="transmembrane region" description="Helical" evidence="24">
    <location>
        <begin position="29"/>
        <end position="54"/>
    </location>
</feature>
<evidence type="ECO:0000256" key="20">
    <source>
        <dbReference type="ARBA" id="ARBA00034000"/>
    </source>
</evidence>
<evidence type="ECO:0000256" key="21">
    <source>
        <dbReference type="ARBA" id="ARBA00049902"/>
    </source>
</evidence>
<keyword evidence="18 23" id="KW-0961">Cell wall biogenesis/degradation</keyword>
<dbReference type="PANTHER" id="PTHR32282">
    <property type="entry name" value="BINDING PROTEIN TRANSPEPTIDASE, PUTATIVE-RELATED"/>
    <property type="match status" value="1"/>
</dbReference>
<evidence type="ECO:0000256" key="18">
    <source>
        <dbReference type="ARBA" id="ARBA00023316"/>
    </source>
</evidence>
<dbReference type="Gene3D" id="1.10.3810.10">
    <property type="entry name" value="Biosynthetic peptidoglycan transglycosylase-like"/>
    <property type="match status" value="1"/>
</dbReference>
<evidence type="ECO:0000256" key="4">
    <source>
        <dbReference type="ARBA" id="ARBA00007090"/>
    </source>
</evidence>
<dbReference type="Pfam" id="PF00912">
    <property type="entry name" value="Transgly"/>
    <property type="match status" value="1"/>
</dbReference>
<reference evidence="29" key="1">
    <citation type="submission" date="2023-09" db="EMBL/GenBank/DDBJ databases">
        <authorList>
            <person name="Li S."/>
            <person name="Li X."/>
            <person name="Zhang C."/>
            <person name="Zhao Z."/>
        </authorList>
    </citation>
    <scope>NUCLEOTIDE SEQUENCE [LARGE SCALE GENOMIC DNA]</scope>
    <source>
        <strain evidence="29">SQ149</strain>
    </source>
</reference>
<keyword evidence="14 23" id="KW-0573">Peptidoglycan synthesis</keyword>
<evidence type="ECO:0000256" key="17">
    <source>
        <dbReference type="ARBA" id="ARBA00023268"/>
    </source>
</evidence>
<evidence type="ECO:0000256" key="8">
    <source>
        <dbReference type="ARBA" id="ARBA00022645"/>
    </source>
</evidence>
<evidence type="ECO:0000256" key="5">
    <source>
        <dbReference type="ARBA" id="ARBA00007739"/>
    </source>
</evidence>
<dbReference type="SUPFAM" id="SSF56601">
    <property type="entry name" value="beta-lactamase/transpeptidase-like"/>
    <property type="match status" value="1"/>
</dbReference>
<dbReference type="InterPro" id="IPR011813">
    <property type="entry name" value="PBP_1b"/>
</dbReference>
<dbReference type="InterPro" id="IPR001264">
    <property type="entry name" value="Glyco_trans_51"/>
</dbReference>
<evidence type="ECO:0000256" key="13">
    <source>
        <dbReference type="ARBA" id="ARBA00022960"/>
    </source>
</evidence>
<evidence type="ECO:0000256" key="22">
    <source>
        <dbReference type="NCBIfam" id="TIGR02071"/>
    </source>
</evidence>
<evidence type="ECO:0000256" key="11">
    <source>
        <dbReference type="ARBA" id="ARBA00022679"/>
    </source>
</evidence>
<evidence type="ECO:0000256" key="6">
    <source>
        <dbReference type="ARBA" id="ARBA00018637"/>
    </source>
</evidence>
<dbReference type="InterPro" id="IPR023346">
    <property type="entry name" value="Lysozyme-like_dom_sf"/>
</dbReference>
<dbReference type="PIRSF" id="PIRSF002799">
    <property type="entry name" value="PBP_1b"/>
    <property type="match status" value="1"/>
</dbReference>
<comment type="function">
    <text evidence="1 23">Cell wall formation. Synthesis of cross-linked peptidoglycan from the lipid intermediates. The enzyme has a penicillin-insensitive transglycosylase N-terminal domain (formation of linear glycan strands) and a penicillin-sensitive transpeptidase C-terminal domain (cross-linking of the peptide subunits).</text>
</comment>
<comment type="subcellular location">
    <subcellularLocation>
        <location evidence="2">Cell membrane</location>
    </subcellularLocation>
</comment>
<keyword evidence="7" id="KW-1003">Cell membrane</keyword>
<evidence type="ECO:0000256" key="2">
    <source>
        <dbReference type="ARBA" id="ARBA00004236"/>
    </source>
</evidence>
<evidence type="ECO:0000256" key="3">
    <source>
        <dbReference type="ARBA" id="ARBA00004752"/>
    </source>
</evidence>
<evidence type="ECO:0000313" key="29">
    <source>
        <dbReference type="Proteomes" id="UP001258994"/>
    </source>
</evidence>
<evidence type="ECO:0000313" key="28">
    <source>
        <dbReference type="EMBL" id="WNC72847.1"/>
    </source>
</evidence>
<dbReference type="InterPro" id="IPR050396">
    <property type="entry name" value="Glycosyltr_51/Transpeptidase"/>
</dbReference>
<comment type="similarity">
    <text evidence="5 23">In the N-terminal section; belongs to the glycosyltransferase 51 family.</text>
</comment>
<name>A0ABY9TVH6_9GAMM</name>
<keyword evidence="16" id="KW-0046">Antibiotic resistance</keyword>
<evidence type="ECO:0000256" key="14">
    <source>
        <dbReference type="ARBA" id="ARBA00022984"/>
    </source>
</evidence>
<evidence type="ECO:0000256" key="12">
    <source>
        <dbReference type="ARBA" id="ARBA00022801"/>
    </source>
</evidence>
<comment type="similarity">
    <text evidence="4 23">In the C-terminal section; belongs to the transpeptidase family.</text>
</comment>
<keyword evidence="24" id="KW-1133">Transmembrane helix</keyword>
<sequence>MASRKIIKKKEKGFTKGKAKSNKAPSKGFAHWCAITSIKLSIIFIVSIGLYSIYLDGKVRQTFDGQRWQVPAQVFGRVPTIFNDQKVNFDFLEDELKQLNYKRVSIVRFPGEFTRKSTKLIIYRREFDFGSGLEPASLISIEKKSGEVFRLIQDKQLVHQVKLEPILIDRILSAEGEDRVVIALEQIPQQVIDTLLLIEDKDFYLHHGVSPTGILRAFWKNLLAGETVQGGSTLTQQLAKNMYLTRHKTLWRKVNEAIMSIILEIRYSKDQILEAYLNEVYLGQHYANGIHGVGLASQFYFGKPIKQLNNSEVALLIAQIKGPSFYDPWRKPERATERRDLVLRVMFENHSIDTAEYKQALATPLNIRPDRRFAKQTYPGYMQLVRRELKNMGANSAMQSGIRIFTGFDLQRQSHAEQAVIEQLSILEKAKGNDKLEASVLVSDIRTGEIQAVVGGKEVKYSGFNRALDAKRPIGSLIKPVVYLTALEQFNQYTLASPLKDEPISLKSSKGKFWKPKNYDGKFRGQVSLLDGLVNSLNVPTVNLGLKVGVDNVSVTLANLGFKGKVPKVPSMLLGAINMSAFEVNQWYNTIANGGLYNQSFAIIKVVSSQGDVLWSKANVVDVRLSQQGAYLIDFALAKVAQEGTARSLAWRFPEQILAGKTGTSNDSRDSWFVGYDRESVVTTWIGRDDNKPTGLTGSSGALTVFANYLKKQGSNSRFDLVPEGIEFTTFELATGNAVIGDCANVADFPAISDGIFYSDQCLEKRKPPPNWLEKLFGLDSD</sequence>
<dbReference type="RefSeq" id="WP_348391962.1">
    <property type="nucleotide sequence ID" value="NZ_CP134145.1"/>
</dbReference>
<keyword evidence="29" id="KW-1185">Reference proteome</keyword>
<organism evidence="28 29">
    <name type="scientific">Thalassotalea psychrophila</name>
    <dbReference type="NCBI Taxonomy" id="3065647"/>
    <lineage>
        <taxon>Bacteria</taxon>
        <taxon>Pseudomonadati</taxon>
        <taxon>Pseudomonadota</taxon>
        <taxon>Gammaproteobacteria</taxon>
        <taxon>Alteromonadales</taxon>
        <taxon>Colwelliaceae</taxon>
        <taxon>Thalassotalea</taxon>
    </lineage>
</organism>
<keyword evidence="9" id="KW-0645">Protease</keyword>
<dbReference type="InterPro" id="IPR028166">
    <property type="entry name" value="UB2H"/>
</dbReference>
<dbReference type="NCBIfam" id="TIGR02074">
    <property type="entry name" value="PBP_1a_fam"/>
    <property type="match status" value="1"/>
</dbReference>
<evidence type="ECO:0000256" key="19">
    <source>
        <dbReference type="ARBA" id="ARBA00032454"/>
    </source>
</evidence>
<evidence type="ECO:0000256" key="16">
    <source>
        <dbReference type="ARBA" id="ARBA00023251"/>
    </source>
</evidence>
<dbReference type="PANTHER" id="PTHR32282:SF11">
    <property type="entry name" value="PENICILLIN-BINDING PROTEIN 1B"/>
    <property type="match status" value="1"/>
</dbReference>
<keyword evidence="10 23" id="KW-0328">Glycosyltransferase</keyword>
<keyword evidence="15 24" id="KW-0472">Membrane</keyword>
<dbReference type="InterPro" id="IPR001460">
    <property type="entry name" value="PCN-bd_Tpept"/>
</dbReference>
<dbReference type="Proteomes" id="UP001258994">
    <property type="component" value="Chromosome"/>
</dbReference>
<dbReference type="Pfam" id="PF14814">
    <property type="entry name" value="UB2H"/>
    <property type="match status" value="1"/>
</dbReference>
<dbReference type="NCBIfam" id="TIGR02071">
    <property type="entry name" value="PBP_1b"/>
    <property type="match status" value="1"/>
</dbReference>
<keyword evidence="12" id="KW-0378">Hydrolase</keyword>
<comment type="catalytic activity">
    <reaction evidence="20">
        <text>Preferential cleavage: (Ac)2-L-Lys-D-Ala-|-D-Ala. Also transpeptidation of peptidyl-alanyl moieties that are N-acyl substituents of D-alanine.</text>
        <dbReference type="EC" id="3.4.16.4"/>
    </reaction>
</comment>
<evidence type="ECO:0000259" key="26">
    <source>
        <dbReference type="Pfam" id="PF00912"/>
    </source>
</evidence>
<evidence type="ECO:0000256" key="9">
    <source>
        <dbReference type="ARBA" id="ARBA00022670"/>
    </source>
</evidence>
<keyword evidence="24" id="KW-0812">Transmembrane</keyword>
<dbReference type="InterPro" id="IPR012338">
    <property type="entry name" value="Beta-lactam/transpept-like"/>
</dbReference>
<comment type="pathway">
    <text evidence="3 23">Cell wall biogenesis; peptidoglycan biosynthesis.</text>
</comment>
<comment type="catalytic activity">
    <reaction evidence="21">
        <text>[GlcNAc-(1-&gt;4)-Mur2Ac(oyl-L-Ala-gamma-D-Glu-L-Lys-D-Ala-D-Ala)](n)-di-trans,octa-cis-undecaprenyl diphosphate + beta-D-GlcNAc-(1-&gt;4)-Mur2Ac(oyl-L-Ala-gamma-D-Glu-L-Lys-D-Ala-D-Ala)-di-trans,octa-cis-undecaprenyl diphosphate = [GlcNAc-(1-&gt;4)-Mur2Ac(oyl-L-Ala-gamma-D-Glu-L-Lys-D-Ala-D-Ala)](n+1)-di-trans,octa-cis-undecaprenyl diphosphate + di-trans,octa-cis-undecaprenyl diphosphate + H(+)</text>
        <dbReference type="Rhea" id="RHEA:23708"/>
        <dbReference type="Rhea" id="RHEA-COMP:9602"/>
        <dbReference type="Rhea" id="RHEA-COMP:9603"/>
        <dbReference type="ChEBI" id="CHEBI:15378"/>
        <dbReference type="ChEBI" id="CHEBI:58405"/>
        <dbReference type="ChEBI" id="CHEBI:60033"/>
        <dbReference type="ChEBI" id="CHEBI:78435"/>
        <dbReference type="EC" id="2.4.99.28"/>
    </reaction>
</comment>
<evidence type="ECO:0000256" key="7">
    <source>
        <dbReference type="ARBA" id="ARBA00022475"/>
    </source>
</evidence>
<dbReference type="Pfam" id="PF00905">
    <property type="entry name" value="Transpeptidase"/>
    <property type="match status" value="1"/>
</dbReference>
<proteinExistence type="inferred from homology"/>
<dbReference type="Gene3D" id="3.40.710.10">
    <property type="entry name" value="DD-peptidase/beta-lactamase superfamily"/>
    <property type="match status" value="1"/>
</dbReference>
<evidence type="ECO:0000256" key="1">
    <source>
        <dbReference type="ARBA" id="ARBA00002624"/>
    </source>
</evidence>
<evidence type="ECO:0000259" key="25">
    <source>
        <dbReference type="Pfam" id="PF00905"/>
    </source>
</evidence>
<feature type="domain" description="Bifunctional transglycosylase second" evidence="27">
    <location>
        <begin position="82"/>
        <end position="151"/>
    </location>
</feature>
<evidence type="ECO:0000256" key="10">
    <source>
        <dbReference type="ARBA" id="ARBA00022676"/>
    </source>
</evidence>
<evidence type="ECO:0000256" key="23">
    <source>
        <dbReference type="PIRNR" id="PIRNR002799"/>
    </source>
</evidence>
<keyword evidence="13 23" id="KW-0133">Cell shape</keyword>
<dbReference type="SUPFAM" id="SSF53955">
    <property type="entry name" value="Lysozyme-like"/>
    <property type="match status" value="1"/>
</dbReference>
<dbReference type="InterPro" id="IPR036950">
    <property type="entry name" value="PBP_transglycosylase"/>
</dbReference>
<keyword evidence="17" id="KW-0511">Multifunctional enzyme</keyword>
<feature type="domain" description="Glycosyl transferase family 51" evidence="26">
    <location>
        <begin position="175"/>
        <end position="346"/>
    </location>
</feature>
<gene>
    <name evidence="28" type="primary">mrcB</name>
    <name evidence="28" type="ORF">RGQ13_02400</name>
</gene>
<evidence type="ECO:0000256" key="15">
    <source>
        <dbReference type="ARBA" id="ARBA00023136"/>
    </source>
</evidence>
<dbReference type="Gene3D" id="1.20.5.100">
    <property type="entry name" value="Cytochrome c1, transmembrane anchor, C-terminal"/>
    <property type="match status" value="1"/>
</dbReference>
<evidence type="ECO:0000259" key="27">
    <source>
        <dbReference type="Pfam" id="PF14814"/>
    </source>
</evidence>
<evidence type="ECO:0000256" key="24">
    <source>
        <dbReference type="SAM" id="Phobius"/>
    </source>
</evidence>
<dbReference type="Gene3D" id="3.30.2060.10">
    <property type="entry name" value="Penicillin-binding protein 1b domain"/>
    <property type="match status" value="1"/>
</dbReference>
<protein>
    <recommendedName>
        <fullName evidence="6 22">Penicillin-binding protein 1B</fullName>
        <shortName evidence="23">PBP-1b</shortName>
        <shortName evidence="23">PBP1b</shortName>
    </recommendedName>
    <alternativeName>
        <fullName evidence="19 23">Murein polymerase</fullName>
    </alternativeName>
</protein>
<accession>A0ABY9TVH6</accession>
<feature type="domain" description="Penicillin-binding protein transpeptidase" evidence="25">
    <location>
        <begin position="439"/>
        <end position="678"/>
    </location>
</feature>